<evidence type="ECO:0000313" key="2">
    <source>
        <dbReference type="EMBL" id="MBB6054401.1"/>
    </source>
</evidence>
<evidence type="ECO:0000256" key="1">
    <source>
        <dbReference type="SAM" id="Coils"/>
    </source>
</evidence>
<feature type="coiled-coil region" evidence="1">
    <location>
        <begin position="71"/>
        <end position="105"/>
    </location>
</feature>
<dbReference type="RefSeq" id="WP_223157714.1">
    <property type="nucleotide sequence ID" value="NZ_JACHGR010000001.1"/>
</dbReference>
<reference evidence="2 3" key="1">
    <citation type="submission" date="2020-08" db="EMBL/GenBank/DDBJ databases">
        <title>Genomic Encyclopedia of Type Strains, Phase IV (KMG-IV): sequencing the most valuable type-strain genomes for metagenomic binning, comparative biology and taxonomic classification.</title>
        <authorList>
            <person name="Goeker M."/>
        </authorList>
    </citation>
    <scope>NUCLEOTIDE SEQUENCE [LARGE SCALE GENOMIC DNA]</scope>
    <source>
        <strain evidence="2 3">DSM 22975</strain>
    </source>
</reference>
<accession>A0A841GGM1</accession>
<organism evidence="2 3">
    <name type="scientific">Tolumonas osonensis</name>
    <dbReference type="NCBI Taxonomy" id="675874"/>
    <lineage>
        <taxon>Bacteria</taxon>
        <taxon>Pseudomonadati</taxon>
        <taxon>Pseudomonadota</taxon>
        <taxon>Gammaproteobacteria</taxon>
        <taxon>Aeromonadales</taxon>
        <taxon>Aeromonadaceae</taxon>
        <taxon>Tolumonas</taxon>
    </lineage>
</organism>
<protein>
    <submittedName>
        <fullName evidence="2">Uncharacterized protein YceH (UPF0502 family)</fullName>
    </submittedName>
</protein>
<dbReference type="EMBL" id="JACHGR010000001">
    <property type="protein sequence ID" value="MBB6054401.1"/>
    <property type="molecule type" value="Genomic_DNA"/>
</dbReference>
<dbReference type="AlphaFoldDB" id="A0A841GGM1"/>
<proteinExistence type="predicted"/>
<keyword evidence="3" id="KW-1185">Reference proteome</keyword>
<comment type="caution">
    <text evidence="2">The sequence shown here is derived from an EMBL/GenBank/DDBJ whole genome shotgun (WGS) entry which is preliminary data.</text>
</comment>
<sequence length="106" mass="11736">MDEIFRIANQLAANGQTPSTALVKARLHQPVPMATLITAIQRWKQNPEAYKSLGFPGQTELTAAEAVPPQEESAADRLEMLQRQVDELQQQVAMLAKRVSLLEQLG</sequence>
<name>A0A841GGM1_9GAMM</name>
<keyword evidence="1" id="KW-0175">Coiled coil</keyword>
<evidence type="ECO:0000313" key="3">
    <source>
        <dbReference type="Proteomes" id="UP000585721"/>
    </source>
</evidence>
<gene>
    <name evidence="2" type="ORF">HNR75_000266</name>
</gene>
<dbReference type="Proteomes" id="UP000585721">
    <property type="component" value="Unassembled WGS sequence"/>
</dbReference>